<dbReference type="GO" id="GO:0003677">
    <property type="term" value="F:DNA binding"/>
    <property type="evidence" value="ECO:0007669"/>
    <property type="project" value="InterPro"/>
</dbReference>
<reference evidence="3" key="1">
    <citation type="journal article" date="2015" name="Nature">
        <title>Complex archaea that bridge the gap between prokaryotes and eukaryotes.</title>
        <authorList>
            <person name="Spang A."/>
            <person name="Saw J.H."/>
            <person name="Jorgensen S.L."/>
            <person name="Zaremba-Niedzwiedzka K."/>
            <person name="Martijn J."/>
            <person name="Lind A.E."/>
            <person name="van Eijk R."/>
            <person name="Schleper C."/>
            <person name="Guy L."/>
            <person name="Ettema T.J."/>
        </authorList>
    </citation>
    <scope>NUCLEOTIDE SEQUENCE</scope>
</reference>
<name>A0A0F9E4W7_9ZZZZ</name>
<dbReference type="AlphaFoldDB" id="A0A0F9E4W7"/>
<dbReference type="EMBL" id="LAZR01026342">
    <property type="protein sequence ID" value="KKL69043.1"/>
    <property type="molecule type" value="Genomic_DNA"/>
</dbReference>
<feature type="region of interest" description="Disordered" evidence="1">
    <location>
        <begin position="86"/>
        <end position="109"/>
    </location>
</feature>
<comment type="caution">
    <text evidence="3">The sequence shown here is derived from an EMBL/GenBank/DDBJ whole genome shotgun (WGS) entry which is preliminary data.</text>
</comment>
<evidence type="ECO:0000313" key="3">
    <source>
        <dbReference type="EMBL" id="KKL69043.1"/>
    </source>
</evidence>
<dbReference type="CDD" id="cd00093">
    <property type="entry name" value="HTH_XRE"/>
    <property type="match status" value="1"/>
</dbReference>
<proteinExistence type="predicted"/>
<dbReference type="PROSITE" id="PS50943">
    <property type="entry name" value="HTH_CROC1"/>
    <property type="match status" value="1"/>
</dbReference>
<evidence type="ECO:0000259" key="2">
    <source>
        <dbReference type="PROSITE" id="PS50943"/>
    </source>
</evidence>
<dbReference type="Gene3D" id="1.10.260.40">
    <property type="entry name" value="lambda repressor-like DNA-binding domains"/>
    <property type="match status" value="1"/>
</dbReference>
<organism evidence="3">
    <name type="scientific">marine sediment metagenome</name>
    <dbReference type="NCBI Taxonomy" id="412755"/>
    <lineage>
        <taxon>unclassified sequences</taxon>
        <taxon>metagenomes</taxon>
        <taxon>ecological metagenomes</taxon>
    </lineage>
</organism>
<feature type="domain" description="HTH cro/C1-type" evidence="2">
    <location>
        <begin position="14"/>
        <end position="66"/>
    </location>
</feature>
<accession>A0A0F9E4W7</accession>
<dbReference type="SMART" id="SM00530">
    <property type="entry name" value="HTH_XRE"/>
    <property type="match status" value="1"/>
</dbReference>
<dbReference type="InterPro" id="IPR010982">
    <property type="entry name" value="Lambda_DNA-bd_dom_sf"/>
</dbReference>
<feature type="non-terminal residue" evidence="3">
    <location>
        <position position="1"/>
    </location>
</feature>
<evidence type="ECO:0000256" key="1">
    <source>
        <dbReference type="SAM" id="MobiDB-lite"/>
    </source>
</evidence>
<dbReference type="InterPro" id="IPR001387">
    <property type="entry name" value="Cro/C1-type_HTH"/>
</dbReference>
<dbReference type="SUPFAM" id="SSF47413">
    <property type="entry name" value="lambda repressor-like DNA-binding domains"/>
    <property type="match status" value="1"/>
</dbReference>
<sequence length="109" mass="12182">MSDKAILNELGLRISRYRLNKNITQDALAAEAGISTPTIQRAESGASIQLLKLIRILRVLNLIENLESLAPELAVSPLQQQKMRGKIRQRASLSQEDDKEAGWSWGDKE</sequence>
<protein>
    <recommendedName>
        <fullName evidence="2">HTH cro/C1-type domain-containing protein</fullName>
    </recommendedName>
</protein>
<gene>
    <name evidence="3" type="ORF">LCGC14_2118900</name>
</gene>
<dbReference type="Pfam" id="PF01381">
    <property type="entry name" value="HTH_3"/>
    <property type="match status" value="1"/>
</dbReference>